<gene>
    <name evidence="1" type="ORF">SAMN06265380_11275</name>
</gene>
<accession>A0A521EN52</accession>
<evidence type="ECO:0000313" key="1">
    <source>
        <dbReference type="EMBL" id="SMO85356.1"/>
    </source>
</evidence>
<evidence type="ECO:0000313" key="2">
    <source>
        <dbReference type="Proteomes" id="UP000319555"/>
    </source>
</evidence>
<proteinExistence type="predicted"/>
<sequence>MRYLPVETGGKPLQVTDQPGMLGVETTTRNRKSSWSLSPLLRHCNESAVLNQASKTTRQWPLWRYQLHRSDVSAAHASKFCVSNSRTCTSPLCPAMRT</sequence>
<name>A0A521EN52_9RHOB</name>
<keyword evidence="2" id="KW-1185">Reference proteome</keyword>
<reference evidence="1 2" key="1">
    <citation type="submission" date="2017-05" db="EMBL/GenBank/DDBJ databases">
        <authorList>
            <person name="Varghese N."/>
            <person name="Submissions S."/>
        </authorList>
    </citation>
    <scope>NUCLEOTIDE SEQUENCE [LARGE SCALE GENOMIC DNA]</scope>
    <source>
        <strain evidence="1 2">DSM 28009</strain>
    </source>
</reference>
<dbReference type="Proteomes" id="UP000319555">
    <property type="component" value="Unassembled WGS sequence"/>
</dbReference>
<dbReference type="EMBL" id="FXTE01000012">
    <property type="protein sequence ID" value="SMO85356.1"/>
    <property type="molecule type" value="Genomic_DNA"/>
</dbReference>
<dbReference type="AlphaFoldDB" id="A0A521EN52"/>
<organism evidence="1 2">
    <name type="scientific">Ruegeria faecimaris</name>
    <dbReference type="NCBI Taxonomy" id="686389"/>
    <lineage>
        <taxon>Bacteria</taxon>
        <taxon>Pseudomonadati</taxon>
        <taxon>Pseudomonadota</taxon>
        <taxon>Alphaproteobacteria</taxon>
        <taxon>Rhodobacterales</taxon>
        <taxon>Roseobacteraceae</taxon>
        <taxon>Ruegeria</taxon>
    </lineage>
</organism>
<protein>
    <submittedName>
        <fullName evidence="1">Uncharacterized protein</fullName>
    </submittedName>
</protein>